<dbReference type="WBParaSite" id="Gr19_v10_g4540.t1">
    <property type="protein sequence ID" value="Gr19_v10_g4540.t1"/>
    <property type="gene ID" value="Gr19_v10_g4540"/>
</dbReference>
<dbReference type="Proteomes" id="UP000887572">
    <property type="component" value="Unplaced"/>
</dbReference>
<protein>
    <submittedName>
        <fullName evidence="4 5">Uncharacterized protein</fullName>
    </submittedName>
</protein>
<keyword evidence="2" id="KW-0732">Signal</keyword>
<keyword evidence="3" id="KW-1185">Reference proteome</keyword>
<dbReference type="AlphaFoldDB" id="A0A914H8U2"/>
<sequence>MKAFCRFALLPILLTLWRPPSSAGVEKKADVKKDANVEKNAAGAKTLGQMVAEFDQKEKEYYAKLGKKEGNKCDVYYDPSNGKCAYWNEEAQRYERPALEYDIIDANTTCISYFHKRIFSPSCGDPNYEQLKHCAKVQFFDNKKPEDGGINDDNENRLLLMIDGCVVCLVAADDIDRLKSIKVTMQLSYNLPAGSFFTSCDDITMKTDEISLTLPVANITKAVKSSPKAKSGEVSMSNSSRRSHFKSKDTSDDDYVNDDDEFDPNEEDMEKDKVEETLAEGQRHFASFAMPMVVLQRECRGLFMMDKPKGKFYNMTLKVEHNCKEENSVTPMLIPMAETVKLKRFKDNVGEVRGLYINLGANAVYQFSMISNKYKVIKHSKEEAYHRKAVEFGNKKIRKD</sequence>
<organism evidence="3 4">
    <name type="scientific">Globodera rostochiensis</name>
    <name type="common">Golden nematode worm</name>
    <name type="synonym">Heterodera rostochiensis</name>
    <dbReference type="NCBI Taxonomy" id="31243"/>
    <lineage>
        <taxon>Eukaryota</taxon>
        <taxon>Metazoa</taxon>
        <taxon>Ecdysozoa</taxon>
        <taxon>Nematoda</taxon>
        <taxon>Chromadorea</taxon>
        <taxon>Rhabditida</taxon>
        <taxon>Tylenchina</taxon>
        <taxon>Tylenchomorpha</taxon>
        <taxon>Tylenchoidea</taxon>
        <taxon>Heteroderidae</taxon>
        <taxon>Heteroderinae</taxon>
        <taxon>Globodera</taxon>
    </lineage>
</organism>
<evidence type="ECO:0000313" key="3">
    <source>
        <dbReference type="Proteomes" id="UP000887572"/>
    </source>
</evidence>
<feature type="region of interest" description="Disordered" evidence="1">
    <location>
        <begin position="225"/>
        <end position="272"/>
    </location>
</feature>
<evidence type="ECO:0000256" key="2">
    <source>
        <dbReference type="SAM" id="SignalP"/>
    </source>
</evidence>
<feature type="compositionally biased region" description="Acidic residues" evidence="1">
    <location>
        <begin position="251"/>
        <end position="269"/>
    </location>
</feature>
<name>A0A914H8U2_GLORO</name>
<proteinExistence type="predicted"/>
<feature type="signal peptide" evidence="2">
    <location>
        <begin position="1"/>
        <end position="23"/>
    </location>
</feature>
<accession>A0A914H8U2</accession>
<feature type="chain" id="PRO_5038324158" evidence="2">
    <location>
        <begin position="24"/>
        <end position="400"/>
    </location>
</feature>
<reference evidence="4 5" key="1">
    <citation type="submission" date="2022-11" db="UniProtKB">
        <authorList>
            <consortium name="WormBaseParasite"/>
        </authorList>
    </citation>
    <scope>IDENTIFICATION</scope>
</reference>
<evidence type="ECO:0000313" key="4">
    <source>
        <dbReference type="WBParaSite" id="Gr19_v10_g14821.t1"/>
    </source>
</evidence>
<evidence type="ECO:0000256" key="1">
    <source>
        <dbReference type="SAM" id="MobiDB-lite"/>
    </source>
</evidence>
<evidence type="ECO:0000313" key="5">
    <source>
        <dbReference type="WBParaSite" id="Gr19_v10_g4540.t1"/>
    </source>
</evidence>
<dbReference type="WBParaSite" id="Gr19_v10_g14821.t1">
    <property type="protein sequence ID" value="Gr19_v10_g14821.t1"/>
    <property type="gene ID" value="Gr19_v10_g14821"/>
</dbReference>